<dbReference type="RefSeq" id="WP_150628143.1">
    <property type="nucleotide sequence ID" value="NZ_CABVHO010000002.1"/>
</dbReference>
<gene>
    <name evidence="1" type="ORF">PS685_00401</name>
</gene>
<reference evidence="1 2" key="1">
    <citation type="submission" date="2019-09" db="EMBL/GenBank/DDBJ databases">
        <authorList>
            <person name="Chandra G."/>
            <person name="Truman W A."/>
        </authorList>
    </citation>
    <scope>NUCLEOTIDE SEQUENCE [LARGE SCALE GENOMIC DNA]</scope>
    <source>
        <strain evidence="1">PS685</strain>
    </source>
</reference>
<accession>A0A5E6YDC9</accession>
<dbReference type="OrthoDB" id="8075468at2"/>
<name>A0A5E6YDC9_PSEFL</name>
<sequence length="155" mass="17064">MSDATEHKISHEAYFGSPQTVKSEWDGRQVDWLLQWLGGFINQTNVHIGITLTVGGNMITGTLIPHSAYFERLAKDMSAPFAASGGDAQKTLHDRIIRFNDPVDPGTELPIQYIHLDNARVHTGGNQILPSKGTLWRGKLSAVEGFILGELNVNK</sequence>
<dbReference type="NCBIfam" id="NF041667">
    <property type="entry name" value="GvpU"/>
    <property type="match status" value="1"/>
</dbReference>
<evidence type="ECO:0008006" key="3">
    <source>
        <dbReference type="Google" id="ProtNLM"/>
    </source>
</evidence>
<evidence type="ECO:0000313" key="1">
    <source>
        <dbReference type="EMBL" id="VVN50877.1"/>
    </source>
</evidence>
<proteinExistence type="predicted"/>
<protein>
    <recommendedName>
        <fullName evidence="3">Gas vesicle protein</fullName>
    </recommendedName>
</protein>
<dbReference type="Proteomes" id="UP000326437">
    <property type="component" value="Unassembled WGS sequence"/>
</dbReference>
<dbReference type="AlphaFoldDB" id="A0A5E6YDC9"/>
<organism evidence="1 2">
    <name type="scientific">Pseudomonas fluorescens</name>
    <dbReference type="NCBI Taxonomy" id="294"/>
    <lineage>
        <taxon>Bacteria</taxon>
        <taxon>Pseudomonadati</taxon>
        <taxon>Pseudomonadota</taxon>
        <taxon>Gammaproteobacteria</taxon>
        <taxon>Pseudomonadales</taxon>
        <taxon>Pseudomonadaceae</taxon>
        <taxon>Pseudomonas</taxon>
    </lineage>
</organism>
<evidence type="ECO:0000313" key="2">
    <source>
        <dbReference type="Proteomes" id="UP000326437"/>
    </source>
</evidence>
<dbReference type="EMBL" id="CABVHO010000002">
    <property type="protein sequence ID" value="VVN50877.1"/>
    <property type="molecule type" value="Genomic_DNA"/>
</dbReference>
<dbReference type="InterPro" id="IPR049644">
    <property type="entry name" value="GvpU-like"/>
</dbReference>